<gene>
    <name evidence="2" type="ORF">ACH4GP_31675</name>
</gene>
<proteinExistence type="predicted"/>
<feature type="compositionally biased region" description="Basic and acidic residues" evidence="1">
    <location>
        <begin position="83"/>
        <end position="105"/>
    </location>
</feature>
<feature type="region of interest" description="Disordered" evidence="1">
    <location>
        <begin position="73"/>
        <end position="105"/>
    </location>
</feature>
<sequence length="105" mass="10899">MASRAWRQRLVRDLAGAVHDGDEADLQFAADVGGQFGAGVERGVQQELLVELLLGQGVAVAVVADVLGEVSGADARKGQQSGGEREAGHGHEASSGELEVRGRPR</sequence>
<comment type="caution">
    <text evidence="2">The sequence shown here is derived from an EMBL/GenBank/DDBJ whole genome shotgun (WGS) entry which is preliminary data.</text>
</comment>
<organism evidence="2 3">
    <name type="scientific">Streptomyces celluloflavus</name>
    <dbReference type="NCBI Taxonomy" id="58344"/>
    <lineage>
        <taxon>Bacteria</taxon>
        <taxon>Bacillati</taxon>
        <taxon>Actinomycetota</taxon>
        <taxon>Actinomycetes</taxon>
        <taxon>Kitasatosporales</taxon>
        <taxon>Streptomycetaceae</taxon>
        <taxon>Streptomyces</taxon>
    </lineage>
</organism>
<name>A0ABW7RLC3_9ACTN</name>
<evidence type="ECO:0000313" key="3">
    <source>
        <dbReference type="Proteomes" id="UP001610990"/>
    </source>
</evidence>
<keyword evidence="3" id="KW-1185">Reference proteome</keyword>
<protein>
    <submittedName>
        <fullName evidence="2">Uncharacterized protein</fullName>
    </submittedName>
</protein>
<dbReference type="Proteomes" id="UP001610990">
    <property type="component" value="Unassembled WGS sequence"/>
</dbReference>
<accession>A0ABW7RLC3</accession>
<evidence type="ECO:0000313" key="2">
    <source>
        <dbReference type="EMBL" id="MFH8588891.1"/>
    </source>
</evidence>
<dbReference type="RefSeq" id="WP_397675857.1">
    <property type="nucleotide sequence ID" value="NZ_JBIRGH010000027.1"/>
</dbReference>
<reference evidence="2 3" key="1">
    <citation type="submission" date="2024-10" db="EMBL/GenBank/DDBJ databases">
        <title>The Natural Products Discovery Center: Release of the First 8490 Sequenced Strains for Exploring Actinobacteria Biosynthetic Diversity.</title>
        <authorList>
            <person name="Kalkreuter E."/>
            <person name="Kautsar S.A."/>
            <person name="Yang D."/>
            <person name="Bader C.D."/>
            <person name="Teijaro C.N."/>
            <person name="Fluegel L."/>
            <person name="Davis C.M."/>
            <person name="Simpson J.R."/>
            <person name="Lauterbach L."/>
            <person name="Steele A.D."/>
            <person name="Gui C."/>
            <person name="Meng S."/>
            <person name="Li G."/>
            <person name="Viehrig K."/>
            <person name="Ye F."/>
            <person name="Su P."/>
            <person name="Kiefer A.F."/>
            <person name="Nichols A."/>
            <person name="Cepeda A.J."/>
            <person name="Yan W."/>
            <person name="Fan B."/>
            <person name="Jiang Y."/>
            <person name="Adhikari A."/>
            <person name="Zheng C.-J."/>
            <person name="Schuster L."/>
            <person name="Cowan T.M."/>
            <person name="Smanski M.J."/>
            <person name="Chevrette M.G."/>
            <person name="De Carvalho L.P.S."/>
            <person name="Shen B."/>
        </authorList>
    </citation>
    <scope>NUCLEOTIDE SEQUENCE [LARGE SCALE GENOMIC DNA]</scope>
    <source>
        <strain evidence="2 3">NPDC018013</strain>
    </source>
</reference>
<evidence type="ECO:0000256" key="1">
    <source>
        <dbReference type="SAM" id="MobiDB-lite"/>
    </source>
</evidence>
<dbReference type="EMBL" id="JBIRGH010000027">
    <property type="protein sequence ID" value="MFH8588891.1"/>
    <property type="molecule type" value="Genomic_DNA"/>
</dbReference>